<evidence type="ECO:0000313" key="2">
    <source>
        <dbReference type="Proteomes" id="UP000320813"/>
    </source>
</evidence>
<dbReference type="EMBL" id="SGBD01000002">
    <property type="protein sequence ID" value="RZD14484.1"/>
    <property type="molecule type" value="Genomic_DNA"/>
</dbReference>
<comment type="caution">
    <text evidence="1">The sequence shown here is derived from an EMBL/GenBank/DDBJ whole genome shotgun (WGS) entry which is preliminary data.</text>
</comment>
<sequence length="86" mass="10151">MEGSFERAGRDEFVSRLIHDNAYRDLKHELILDLLNDKVLREKLVKTLINYLVICNKCGEIQLKEKTKVAEHDNKHYCFSCYYGKS</sequence>
<name>A0A519BB94_9DELT</name>
<organism evidence="1 2">
    <name type="scientific">Candidatus Acidulodesulfobacterium ferriphilum</name>
    <dbReference type="NCBI Taxonomy" id="2597223"/>
    <lineage>
        <taxon>Bacteria</taxon>
        <taxon>Deltaproteobacteria</taxon>
        <taxon>Candidatus Acidulodesulfobacterales</taxon>
        <taxon>Candidatus Acidulodesulfobacterium</taxon>
    </lineage>
</organism>
<protein>
    <submittedName>
        <fullName evidence="1">Uncharacterized protein</fullName>
    </submittedName>
</protein>
<dbReference type="AlphaFoldDB" id="A0A519BB94"/>
<gene>
    <name evidence="1" type="ORF">EVJ47_04765</name>
</gene>
<dbReference type="Proteomes" id="UP000320813">
    <property type="component" value="Unassembled WGS sequence"/>
</dbReference>
<evidence type="ECO:0000313" key="1">
    <source>
        <dbReference type="EMBL" id="RZD14484.1"/>
    </source>
</evidence>
<reference evidence="1 2" key="1">
    <citation type="submission" date="2019-01" db="EMBL/GenBank/DDBJ databases">
        <title>Insights into ecological role of a new deltaproteobacterial order Candidatus Sinidesulfobacterales (Sva0485) by metagenomics and metatranscriptomics.</title>
        <authorList>
            <person name="Tan S."/>
            <person name="Liu J."/>
            <person name="Fang Y."/>
            <person name="Hedlund B.P."/>
            <person name="Lian Z.H."/>
            <person name="Huang L.Y."/>
            <person name="Li J.T."/>
            <person name="Huang L.N."/>
            <person name="Li W.J."/>
            <person name="Jiang H.C."/>
            <person name="Dong H.L."/>
            <person name="Shu W.S."/>
        </authorList>
    </citation>
    <scope>NUCLEOTIDE SEQUENCE [LARGE SCALE GENOMIC DNA]</scope>
    <source>
        <strain evidence="1">AP3</strain>
    </source>
</reference>
<accession>A0A519BB94</accession>
<proteinExistence type="predicted"/>